<dbReference type="EMBL" id="DYZA01000165">
    <property type="protein sequence ID" value="HJD97603.1"/>
    <property type="molecule type" value="Genomic_DNA"/>
</dbReference>
<feature type="chain" id="PRO_5037481493" description="Lipoprotein" evidence="7">
    <location>
        <begin position="26"/>
        <end position="266"/>
    </location>
</feature>
<gene>
    <name evidence="8" type="ORF">K8W16_08165</name>
</gene>
<dbReference type="PANTHER" id="PTHR30429:SF1">
    <property type="entry name" value="D-METHIONINE-BINDING LIPOPROTEIN METQ-RELATED"/>
    <property type="match status" value="1"/>
</dbReference>
<dbReference type="GO" id="GO:0016020">
    <property type="term" value="C:membrane"/>
    <property type="evidence" value="ECO:0007669"/>
    <property type="project" value="UniProtKB-SubCell"/>
</dbReference>
<dbReference type="Pfam" id="PF03180">
    <property type="entry name" value="Lipoprotein_9"/>
    <property type="match status" value="1"/>
</dbReference>
<organism evidence="8 9">
    <name type="scientific">Mailhella massiliensis</name>
    <dbReference type="NCBI Taxonomy" id="1903261"/>
    <lineage>
        <taxon>Bacteria</taxon>
        <taxon>Pseudomonadati</taxon>
        <taxon>Thermodesulfobacteriota</taxon>
        <taxon>Desulfovibrionia</taxon>
        <taxon>Desulfovibrionales</taxon>
        <taxon>Desulfovibrionaceae</taxon>
        <taxon>Mailhella</taxon>
    </lineage>
</organism>
<evidence type="ECO:0000256" key="1">
    <source>
        <dbReference type="ARBA" id="ARBA00004635"/>
    </source>
</evidence>
<dbReference type="Gene3D" id="3.40.190.10">
    <property type="entry name" value="Periplasmic binding protein-like II"/>
    <property type="match status" value="2"/>
</dbReference>
<evidence type="ECO:0000256" key="5">
    <source>
        <dbReference type="ARBA" id="ARBA00023288"/>
    </source>
</evidence>
<dbReference type="InterPro" id="IPR004872">
    <property type="entry name" value="Lipoprotein_NlpA"/>
</dbReference>
<feature type="signal peptide" evidence="7">
    <location>
        <begin position="1"/>
        <end position="25"/>
    </location>
</feature>
<reference evidence="8" key="2">
    <citation type="submission" date="2021-09" db="EMBL/GenBank/DDBJ databases">
        <authorList>
            <person name="Gilroy R."/>
        </authorList>
    </citation>
    <scope>NUCLEOTIDE SEQUENCE</scope>
    <source>
        <strain evidence="8">ChiGjej2B2-19336</strain>
    </source>
</reference>
<evidence type="ECO:0000256" key="3">
    <source>
        <dbReference type="ARBA" id="ARBA00023136"/>
    </source>
</evidence>
<dbReference type="Proteomes" id="UP000698963">
    <property type="component" value="Unassembled WGS sequence"/>
</dbReference>
<dbReference type="AlphaFoldDB" id="A0A921AXI8"/>
<dbReference type="RefSeq" id="WP_304122652.1">
    <property type="nucleotide sequence ID" value="NZ_DYZA01000165.1"/>
</dbReference>
<dbReference type="PANTHER" id="PTHR30429">
    <property type="entry name" value="D-METHIONINE-BINDING LIPOPROTEIN METQ"/>
    <property type="match status" value="1"/>
</dbReference>
<proteinExistence type="inferred from homology"/>
<keyword evidence="4" id="KW-0564">Palmitate</keyword>
<comment type="caution">
    <text evidence="8">The sequence shown here is derived from an EMBL/GenBank/DDBJ whole genome shotgun (WGS) entry which is preliminary data.</text>
</comment>
<accession>A0A921AXI8</accession>
<protein>
    <recommendedName>
        <fullName evidence="6">Lipoprotein</fullName>
    </recommendedName>
</protein>
<comment type="subcellular location">
    <subcellularLocation>
        <location evidence="1">Membrane</location>
        <topology evidence="1">Lipid-anchor</topology>
    </subcellularLocation>
</comment>
<reference evidence="8" key="1">
    <citation type="journal article" date="2021" name="PeerJ">
        <title>Extensive microbial diversity within the chicken gut microbiome revealed by metagenomics and culture.</title>
        <authorList>
            <person name="Gilroy R."/>
            <person name="Ravi A."/>
            <person name="Getino M."/>
            <person name="Pursley I."/>
            <person name="Horton D.L."/>
            <person name="Alikhan N.F."/>
            <person name="Baker D."/>
            <person name="Gharbi K."/>
            <person name="Hall N."/>
            <person name="Watson M."/>
            <person name="Adriaenssens E.M."/>
            <person name="Foster-Nyarko E."/>
            <person name="Jarju S."/>
            <person name="Secka A."/>
            <person name="Antonio M."/>
            <person name="Oren A."/>
            <person name="Chaudhuri R.R."/>
            <person name="La Ragione R."/>
            <person name="Hildebrand F."/>
            <person name="Pallen M.J."/>
        </authorList>
    </citation>
    <scope>NUCLEOTIDE SEQUENCE</scope>
    <source>
        <strain evidence="8">ChiGjej2B2-19336</strain>
    </source>
</reference>
<name>A0A921AXI8_9BACT</name>
<evidence type="ECO:0000256" key="4">
    <source>
        <dbReference type="ARBA" id="ARBA00023139"/>
    </source>
</evidence>
<evidence type="ECO:0000256" key="6">
    <source>
        <dbReference type="PIRNR" id="PIRNR002854"/>
    </source>
</evidence>
<evidence type="ECO:0000313" key="9">
    <source>
        <dbReference type="Proteomes" id="UP000698963"/>
    </source>
</evidence>
<keyword evidence="3" id="KW-0472">Membrane</keyword>
<keyword evidence="5 6" id="KW-0449">Lipoprotein</keyword>
<dbReference type="SUPFAM" id="SSF53850">
    <property type="entry name" value="Periplasmic binding protein-like II"/>
    <property type="match status" value="1"/>
</dbReference>
<evidence type="ECO:0000256" key="2">
    <source>
        <dbReference type="ARBA" id="ARBA00022729"/>
    </source>
</evidence>
<comment type="similarity">
    <text evidence="6">Belongs to the nlpA lipoprotein family.</text>
</comment>
<dbReference type="PIRSF" id="PIRSF002854">
    <property type="entry name" value="MetQ"/>
    <property type="match status" value="1"/>
</dbReference>
<evidence type="ECO:0000313" key="8">
    <source>
        <dbReference type="EMBL" id="HJD97603.1"/>
    </source>
</evidence>
<evidence type="ECO:0000256" key="7">
    <source>
        <dbReference type="SAM" id="SignalP"/>
    </source>
</evidence>
<sequence length="266" mass="28805">MNISALVKSSVLSLALLLAAIPASAEQVVKIGLTGAIYEDIWAPVAEVLAKEGVKLEYVQFSNFSLPNQALANGEVDLNAFQHHAFLRNEIKNNGYEITSIGDTFIIAMNLYSQKIKSVEELKDGDKVAVPNDVTNEGRALKLLEAAGVLKLKEGVGASPELSDIVSTRVKLEFVEIDANLVVSILPDVALAAINGNYALDSGMKADEALFKEPKYEDDSYTCLIASRSADADNPVYKRIVEAYQSQAVIDVFNTTFAGFFVPAWN</sequence>
<keyword evidence="2 7" id="KW-0732">Signal</keyword>